<dbReference type="SMART" id="SM00864">
    <property type="entry name" value="Tubulin"/>
    <property type="match status" value="1"/>
</dbReference>
<gene>
    <name evidence="15" type="ORF">BRAPAZ1V2_A05P16330.2</name>
</gene>
<dbReference type="InterPro" id="IPR023123">
    <property type="entry name" value="Tubulin_C"/>
</dbReference>
<dbReference type="Gene3D" id="3.40.50.1440">
    <property type="entry name" value="Tubulin/FtsZ, GTPase domain"/>
    <property type="match status" value="1"/>
</dbReference>
<evidence type="ECO:0000259" key="13">
    <source>
        <dbReference type="SMART" id="SM00864"/>
    </source>
</evidence>
<keyword evidence="4" id="KW-0963">Cytoplasm</keyword>
<dbReference type="Gramene" id="A05p16330.2_BraZ1">
    <property type="protein sequence ID" value="A05p16330.2_BraZ1.CDS"/>
    <property type="gene ID" value="A05g16330.2_BraZ1"/>
</dbReference>
<keyword evidence="5 10" id="KW-0493">Microtubule</keyword>
<reference evidence="15 16" key="1">
    <citation type="submission" date="2021-07" db="EMBL/GenBank/DDBJ databases">
        <authorList>
            <consortium name="Genoscope - CEA"/>
            <person name="William W."/>
        </authorList>
    </citation>
    <scope>NUCLEOTIDE SEQUENCE [LARGE SCALE GENOMIC DNA]</scope>
</reference>
<dbReference type="InterPro" id="IPR008280">
    <property type="entry name" value="Tub_FtsZ_C"/>
</dbReference>
<dbReference type="SUPFAM" id="SSF52490">
    <property type="entry name" value="Tubulin nucleotide-binding domain-like"/>
    <property type="match status" value="1"/>
</dbReference>
<feature type="compositionally biased region" description="Polar residues" evidence="11">
    <location>
        <begin position="22"/>
        <end position="35"/>
    </location>
</feature>
<dbReference type="InterPro" id="IPR003008">
    <property type="entry name" value="Tubulin_FtsZ_GTPase"/>
</dbReference>
<accession>A0A8D9DJR4</accession>
<dbReference type="FunFam" id="1.10.287.600:FF:000002">
    <property type="entry name" value="Tubulin beta chain"/>
    <property type="match status" value="1"/>
</dbReference>
<evidence type="ECO:0000256" key="11">
    <source>
        <dbReference type="SAM" id="MobiDB-lite"/>
    </source>
</evidence>
<feature type="domain" description="Tubulin/FtsZ 2-layer sandwich" evidence="14">
    <location>
        <begin position="265"/>
        <end position="402"/>
    </location>
</feature>
<dbReference type="PROSITE" id="PS00227">
    <property type="entry name" value="TUBULIN"/>
    <property type="match status" value="1"/>
</dbReference>
<sequence length="468" mass="52710">LRCVRFFTSREVSAGTRSVQSSGKWYAPSTASTRRGVTRETPISSSRGLTSTTTRRAVGGTFLAPFSWIWSLGPWTALDLDLTVRSSARITSFSVSPVRGITGRKVTTRRVLSLSTRFLMLFAKRLRTVTASKGFYGWFIVLVWFGLGFAGFQVCHSLGGGTGSGMGTLLISKIREEYPDRMMLTFSVFPSPKVSDTVVEPYNATLSVHQLVENADECMVLDNEALYDICFRTLKLSTPSFGDLNHLISATMSGVTCCLRFPGQLNSDLRKLAVNLIPFPRLHFFMVGFAPLTSRGSQQYRNLTVPELTQQMWDSKNMMCAADPRHGRYLTASAMFRGKMSTKEVDEQMLNVQNKNSSYFVEWIPNNVKSTVCDIPPTGLKMASTFIGNSTSIQEMFRRVSEQFTAMFRRKAFLHWYTGEGMDEMEFTEAESNMNDLVSEYQQYQDATAEEDGEYEDEEAEYEQEEGY</sequence>
<evidence type="ECO:0000256" key="5">
    <source>
        <dbReference type="ARBA" id="ARBA00022701"/>
    </source>
</evidence>
<evidence type="ECO:0000256" key="7">
    <source>
        <dbReference type="ARBA" id="ARBA00023134"/>
    </source>
</evidence>
<feature type="region of interest" description="Disordered" evidence="11">
    <location>
        <begin position="22"/>
        <end position="50"/>
    </location>
</feature>
<dbReference type="CDD" id="cd02187">
    <property type="entry name" value="beta_tubulin"/>
    <property type="match status" value="1"/>
</dbReference>
<dbReference type="EMBL" id="LS974621">
    <property type="protein sequence ID" value="CAG7875112.1"/>
    <property type="molecule type" value="Genomic_DNA"/>
</dbReference>
<dbReference type="AlphaFoldDB" id="A0A8D9DJR4"/>
<dbReference type="SMART" id="SM00865">
    <property type="entry name" value="Tubulin_C"/>
    <property type="match status" value="1"/>
</dbReference>
<keyword evidence="8" id="KW-0206">Cytoskeleton</keyword>
<evidence type="ECO:0000259" key="14">
    <source>
        <dbReference type="SMART" id="SM00865"/>
    </source>
</evidence>
<evidence type="ECO:0000256" key="8">
    <source>
        <dbReference type="ARBA" id="ARBA00023212"/>
    </source>
</evidence>
<dbReference type="FunFam" id="3.40.50.1440:FF:000015">
    <property type="entry name" value="Tubulin beta class I"/>
    <property type="match status" value="1"/>
</dbReference>
<evidence type="ECO:0000313" key="15">
    <source>
        <dbReference type="EMBL" id="CAG7875112.1"/>
    </source>
</evidence>
<dbReference type="Pfam" id="PF03953">
    <property type="entry name" value="Tubulin_C"/>
    <property type="match status" value="1"/>
</dbReference>
<evidence type="ECO:0000256" key="12">
    <source>
        <dbReference type="SAM" id="Phobius"/>
    </source>
</evidence>
<dbReference type="SUPFAM" id="SSF55307">
    <property type="entry name" value="Tubulin C-terminal domain-like"/>
    <property type="match status" value="1"/>
</dbReference>
<keyword evidence="7 10" id="KW-0342">GTP-binding</keyword>
<keyword evidence="12" id="KW-0812">Transmembrane</keyword>
<dbReference type="Proteomes" id="UP000694005">
    <property type="component" value="Chromosome A05"/>
</dbReference>
<dbReference type="FunFam" id="3.30.1330.20:FF:000002">
    <property type="entry name" value="Tubulin beta chain"/>
    <property type="match status" value="1"/>
</dbReference>
<dbReference type="InterPro" id="IPR017975">
    <property type="entry name" value="Tubulin_CS"/>
</dbReference>
<feature type="non-terminal residue" evidence="15">
    <location>
        <position position="1"/>
    </location>
</feature>
<protein>
    <recommendedName>
        <fullName evidence="10">Tubulin beta chain</fullName>
    </recommendedName>
</protein>
<feature type="compositionally biased region" description="Acidic residues" evidence="11">
    <location>
        <begin position="448"/>
        <end position="468"/>
    </location>
</feature>
<comment type="function">
    <text evidence="9 10">Tubulin is the major constituent of microtubules, a cylinder consisting of laterally associated linear protofilaments composed of alpha- and beta-tubulin heterodimers. Microtubules grow by the addition of GTP-tubulin dimers to the microtubule end, where a stabilizing cap forms. Below the cap, tubulin dimers are in GDP-bound state, owing to GTPase activity of alpha-tubulin.</text>
</comment>
<comment type="subcellular location">
    <subcellularLocation>
        <location evidence="2">Cytoplasm</location>
        <location evidence="2">Cytoskeleton</location>
    </subcellularLocation>
</comment>
<evidence type="ECO:0000256" key="4">
    <source>
        <dbReference type="ARBA" id="ARBA00022490"/>
    </source>
</evidence>
<dbReference type="Gene3D" id="1.10.287.600">
    <property type="entry name" value="Helix hairpin bin"/>
    <property type="match status" value="1"/>
</dbReference>
<evidence type="ECO:0000313" key="16">
    <source>
        <dbReference type="Proteomes" id="UP000694005"/>
    </source>
</evidence>
<dbReference type="PANTHER" id="PTHR11588">
    <property type="entry name" value="TUBULIN"/>
    <property type="match status" value="1"/>
</dbReference>
<dbReference type="InterPro" id="IPR037103">
    <property type="entry name" value="Tubulin/FtsZ-like_C"/>
</dbReference>
<dbReference type="InterPro" id="IPR018316">
    <property type="entry name" value="Tubulin/FtsZ_2-layer-sand-dom"/>
</dbReference>
<dbReference type="PRINTS" id="PR01161">
    <property type="entry name" value="TUBULIN"/>
</dbReference>
<dbReference type="InterPro" id="IPR000217">
    <property type="entry name" value="Tubulin"/>
</dbReference>
<feature type="transmembrane region" description="Helical" evidence="12">
    <location>
        <begin position="134"/>
        <end position="152"/>
    </location>
</feature>
<keyword evidence="6 10" id="KW-0547">Nucleotide-binding</keyword>
<comment type="similarity">
    <text evidence="3 10">Belongs to the tubulin family.</text>
</comment>
<keyword evidence="12" id="KW-1133">Transmembrane helix</keyword>
<dbReference type="Pfam" id="PF00091">
    <property type="entry name" value="Tubulin"/>
    <property type="match status" value="1"/>
</dbReference>
<comment type="subunit">
    <text evidence="10">Dimer of alpha and beta chains. A typical microtubule is a hollow water-filled tube with an outer diameter of 25 nm and an inner diameter of 15 nM. Alpha-beta heterodimers associate head-to-tail to form protofilaments running lengthwise along the microtubule wall with the beta-tubulin subunit facing the microtubule plus end conferring a structural polarity. Microtubules usually have 13 protofilaments but different protofilament numbers can be found in some organisms and specialized cells.</text>
</comment>
<proteinExistence type="inferred from homology"/>
<organism evidence="15 16">
    <name type="scientific">Brassica campestris</name>
    <name type="common">Field mustard</name>
    <dbReference type="NCBI Taxonomy" id="3711"/>
    <lineage>
        <taxon>Eukaryota</taxon>
        <taxon>Viridiplantae</taxon>
        <taxon>Streptophyta</taxon>
        <taxon>Embryophyta</taxon>
        <taxon>Tracheophyta</taxon>
        <taxon>Spermatophyta</taxon>
        <taxon>Magnoliopsida</taxon>
        <taxon>eudicotyledons</taxon>
        <taxon>Gunneridae</taxon>
        <taxon>Pentapetalae</taxon>
        <taxon>rosids</taxon>
        <taxon>malvids</taxon>
        <taxon>Brassicales</taxon>
        <taxon>Brassicaceae</taxon>
        <taxon>Brassiceae</taxon>
        <taxon>Brassica</taxon>
    </lineage>
</organism>
<feature type="domain" description="Tubulin/FtsZ GTPase" evidence="13">
    <location>
        <begin position="95"/>
        <end position="263"/>
    </location>
</feature>
<dbReference type="PRINTS" id="PR01163">
    <property type="entry name" value="BETATUBULIN"/>
</dbReference>
<comment type="cofactor">
    <cofactor evidence="1">
        <name>Mg(2+)</name>
        <dbReference type="ChEBI" id="CHEBI:18420"/>
    </cofactor>
</comment>
<dbReference type="GO" id="GO:0005525">
    <property type="term" value="F:GTP binding"/>
    <property type="evidence" value="ECO:0007669"/>
    <property type="project" value="UniProtKB-UniRule"/>
</dbReference>
<dbReference type="Gene3D" id="3.30.1330.20">
    <property type="entry name" value="Tubulin/FtsZ, C-terminal domain"/>
    <property type="match status" value="1"/>
</dbReference>
<dbReference type="GO" id="GO:0003924">
    <property type="term" value="F:GTPase activity"/>
    <property type="evidence" value="ECO:0007669"/>
    <property type="project" value="InterPro"/>
</dbReference>
<evidence type="ECO:0000256" key="10">
    <source>
        <dbReference type="RuleBase" id="RU000352"/>
    </source>
</evidence>
<keyword evidence="12" id="KW-0472">Membrane</keyword>
<dbReference type="GO" id="GO:0007017">
    <property type="term" value="P:microtubule-based process"/>
    <property type="evidence" value="ECO:0007669"/>
    <property type="project" value="InterPro"/>
</dbReference>
<feature type="region of interest" description="Disordered" evidence="11">
    <location>
        <begin position="446"/>
        <end position="468"/>
    </location>
</feature>
<evidence type="ECO:0000256" key="6">
    <source>
        <dbReference type="ARBA" id="ARBA00022741"/>
    </source>
</evidence>
<evidence type="ECO:0000256" key="9">
    <source>
        <dbReference type="ARBA" id="ARBA00034296"/>
    </source>
</evidence>
<name>A0A8D9DJR4_BRACM</name>
<evidence type="ECO:0000256" key="3">
    <source>
        <dbReference type="ARBA" id="ARBA00009636"/>
    </source>
</evidence>
<evidence type="ECO:0000256" key="2">
    <source>
        <dbReference type="ARBA" id="ARBA00004245"/>
    </source>
</evidence>
<dbReference type="GO" id="GO:0003729">
    <property type="term" value="F:mRNA binding"/>
    <property type="evidence" value="ECO:0007669"/>
    <property type="project" value="UniProtKB-ARBA"/>
</dbReference>
<dbReference type="GO" id="GO:0005874">
    <property type="term" value="C:microtubule"/>
    <property type="evidence" value="ECO:0007669"/>
    <property type="project" value="UniProtKB-KW"/>
</dbReference>
<dbReference type="InterPro" id="IPR036525">
    <property type="entry name" value="Tubulin/FtsZ_GTPase_sf"/>
</dbReference>
<dbReference type="GO" id="GO:0005200">
    <property type="term" value="F:structural constituent of cytoskeleton"/>
    <property type="evidence" value="ECO:0007669"/>
    <property type="project" value="InterPro"/>
</dbReference>
<dbReference type="InterPro" id="IPR002453">
    <property type="entry name" value="Beta_tubulin"/>
</dbReference>
<evidence type="ECO:0000256" key="1">
    <source>
        <dbReference type="ARBA" id="ARBA00001946"/>
    </source>
</evidence>